<accession>G8YAB6</accession>
<dbReference type="Proteomes" id="UP000005222">
    <property type="component" value="Chromosome K"/>
</dbReference>
<feature type="compositionally biased region" description="Basic and acidic residues" evidence="1">
    <location>
        <begin position="117"/>
        <end position="129"/>
    </location>
</feature>
<proteinExistence type="predicted"/>
<dbReference type="STRING" id="559304.G8YAB6"/>
<dbReference type="EMBL" id="FO082049">
    <property type="protein sequence ID" value="CCE83499.1"/>
    <property type="molecule type" value="Genomic_DNA"/>
</dbReference>
<name>G8YAB6_PICSO</name>
<keyword evidence="4" id="KW-1185">Reference proteome</keyword>
<protein>
    <submittedName>
        <fullName evidence="2">Piso0_004075 protein</fullName>
    </submittedName>
</protein>
<dbReference type="HOGENOM" id="CLU_077705_0_0_1"/>
<dbReference type="Proteomes" id="UP000005222">
    <property type="component" value="Chromosome L"/>
</dbReference>
<evidence type="ECO:0000313" key="3">
    <source>
        <dbReference type="EMBL" id="CCE84530.1"/>
    </source>
</evidence>
<dbReference type="AlphaFoldDB" id="G8YAB6"/>
<evidence type="ECO:0000256" key="1">
    <source>
        <dbReference type="SAM" id="MobiDB-lite"/>
    </source>
</evidence>
<reference evidence="2" key="1">
    <citation type="submission" date="2011-10" db="EMBL/GenBank/DDBJ databases">
        <authorList>
            <person name="Genoscope - CEA"/>
        </authorList>
    </citation>
    <scope>NUCLEOTIDE SEQUENCE</scope>
</reference>
<gene>
    <name evidence="2" type="primary">Piso0_004075</name>
    <name evidence="2" type="ORF">GNLVRS01_PISO0K08898g</name>
    <name evidence="3" type="ORF">GNLVRS01_PISO0L08899g</name>
</gene>
<dbReference type="OrthoDB" id="4084695at2759"/>
<dbReference type="eggNOG" id="ENOG502T41C">
    <property type="taxonomic scope" value="Eukaryota"/>
</dbReference>
<dbReference type="EMBL" id="FO082048">
    <property type="protein sequence ID" value="CCE84530.1"/>
    <property type="molecule type" value="Genomic_DNA"/>
</dbReference>
<evidence type="ECO:0000313" key="2">
    <source>
        <dbReference type="EMBL" id="CCE83499.1"/>
    </source>
</evidence>
<reference evidence="4" key="2">
    <citation type="journal article" date="2012" name="G3 (Bethesda)">
        <title>Pichia sorbitophila, an interspecies yeast hybrid reveals early steps of genome resolution following polyploidization.</title>
        <authorList>
            <person name="Leh Louis V."/>
            <person name="Despons L."/>
            <person name="Friedrich A."/>
            <person name="Martin T."/>
            <person name="Durrens P."/>
            <person name="Casaregola S."/>
            <person name="Neuveglise C."/>
            <person name="Fairhead C."/>
            <person name="Marck C."/>
            <person name="Cruz J.A."/>
            <person name="Straub M.L."/>
            <person name="Kugler V."/>
            <person name="Sacerdot C."/>
            <person name="Uzunov Z."/>
            <person name="Thierry A."/>
            <person name="Weiss S."/>
            <person name="Bleykasten C."/>
            <person name="De Montigny J."/>
            <person name="Jacques N."/>
            <person name="Jung P."/>
            <person name="Lemaire M."/>
            <person name="Mallet S."/>
            <person name="Morel G."/>
            <person name="Richard G.F."/>
            <person name="Sarkar A."/>
            <person name="Savel G."/>
            <person name="Schacherer J."/>
            <person name="Seret M.L."/>
            <person name="Talla E."/>
            <person name="Samson G."/>
            <person name="Jubin C."/>
            <person name="Poulain J."/>
            <person name="Vacherie B."/>
            <person name="Barbe V."/>
            <person name="Pelletier E."/>
            <person name="Sherman D.J."/>
            <person name="Westhof E."/>
            <person name="Weissenbach J."/>
            <person name="Baret P.V."/>
            <person name="Wincker P."/>
            <person name="Gaillardin C."/>
            <person name="Dujon B."/>
            <person name="Souciet J.L."/>
        </authorList>
    </citation>
    <scope>NUCLEOTIDE SEQUENCE [LARGE SCALE GENOMIC DNA]</scope>
    <source>
        <strain evidence="4">ATCC MYA-4447 / BCRC 22081 / CBS 7064 / NBRC 10061 / NRRL Y-12695</strain>
    </source>
</reference>
<organism evidence="2 4">
    <name type="scientific">Pichia sorbitophila (strain ATCC MYA-4447 / BCRC 22081 / CBS 7064 / NBRC 10061 / NRRL Y-12695)</name>
    <name type="common">Hybrid yeast</name>
    <dbReference type="NCBI Taxonomy" id="559304"/>
    <lineage>
        <taxon>Eukaryota</taxon>
        <taxon>Fungi</taxon>
        <taxon>Dikarya</taxon>
        <taxon>Ascomycota</taxon>
        <taxon>Saccharomycotina</taxon>
        <taxon>Pichiomycetes</taxon>
        <taxon>Debaryomycetaceae</taxon>
        <taxon>Millerozyma</taxon>
    </lineage>
</organism>
<feature type="region of interest" description="Disordered" evidence="1">
    <location>
        <begin position="105"/>
        <end position="154"/>
    </location>
</feature>
<dbReference type="InParanoid" id="G8YAB6"/>
<feature type="compositionally biased region" description="Polar residues" evidence="1">
    <location>
        <begin position="130"/>
        <end position="141"/>
    </location>
</feature>
<evidence type="ECO:0000313" key="4">
    <source>
        <dbReference type="Proteomes" id="UP000005222"/>
    </source>
</evidence>
<sequence length="240" mass="25873">MISRSLLKQIPKTGARGIRSSALRAAKDDKSTIDSFKLPSQTSINEWEFKYDFVPKTIEPKVPPVTPEAVKKDIAQDKKATVEKEMLNQEMTSVKVEANSASVLHGGESVGDEPEFLQDRGSKPVDVSHKTATGTTKSSKPANRDKYVQSSINPNINKADVVNLGQREVDHKSSHVDPQARVVDDLEHDEKHTQGGAGAQQASGSGPRLVLGAVAASIAGFFGYQYFQAAEDGSKASAKK</sequence>